<dbReference type="STRING" id="1798704.A3J93_01135"/>
<gene>
    <name evidence="1" type="ORF">A3J93_01135</name>
</gene>
<sequence length="241" mass="27464">MFLRVKKFIKRQIAKKEFCRQFELFKKQNDDRFSVNWSEKFPCLDDNTGETNFDAHYIYHPAWAARVLAQTKPAVHTDISSTLHFCSIISAFIPVKFYDYRPAGLNLTGLSSQSADLTKLSFANNSIRSLSCMHTVEHIGLGRYGDQIDPTGDLKAISELKRVLSPGGDLLFVVPIGKPKLTFNAHRIYSYEQIIEHFFDLELKDFSLVLDNGDFINSADLAIVSKQSYGCGCFWFKKKVV</sequence>
<organism evidence="1 2">
    <name type="scientific">Candidatus Magasanikbacteria bacterium RIFOXYC2_FULL_42_28</name>
    <dbReference type="NCBI Taxonomy" id="1798704"/>
    <lineage>
        <taxon>Bacteria</taxon>
        <taxon>Candidatus Magasanikiibacteriota</taxon>
    </lineage>
</organism>
<dbReference type="InterPro" id="IPR029063">
    <property type="entry name" value="SAM-dependent_MTases_sf"/>
</dbReference>
<name>A0A1F6NY83_9BACT</name>
<evidence type="ECO:0008006" key="3">
    <source>
        <dbReference type="Google" id="ProtNLM"/>
    </source>
</evidence>
<dbReference type="EMBL" id="MFQZ01000001">
    <property type="protein sequence ID" value="OGH88683.1"/>
    <property type="molecule type" value="Genomic_DNA"/>
</dbReference>
<evidence type="ECO:0000313" key="2">
    <source>
        <dbReference type="Proteomes" id="UP000177907"/>
    </source>
</evidence>
<dbReference type="Gene3D" id="3.40.50.150">
    <property type="entry name" value="Vaccinia Virus protein VP39"/>
    <property type="match status" value="1"/>
</dbReference>
<accession>A0A1F6NY83</accession>
<dbReference type="SUPFAM" id="SSF53335">
    <property type="entry name" value="S-adenosyl-L-methionine-dependent methyltransferases"/>
    <property type="match status" value="1"/>
</dbReference>
<dbReference type="Pfam" id="PF03269">
    <property type="entry name" value="DUF268"/>
    <property type="match status" value="1"/>
</dbReference>
<dbReference type="AlphaFoldDB" id="A0A1F6NY83"/>
<dbReference type="InterPro" id="IPR004951">
    <property type="entry name" value="DUF268_CAE_spp"/>
</dbReference>
<protein>
    <recommendedName>
        <fullName evidence="3">DUF268 domain-containing protein</fullName>
    </recommendedName>
</protein>
<comment type="caution">
    <text evidence="1">The sequence shown here is derived from an EMBL/GenBank/DDBJ whole genome shotgun (WGS) entry which is preliminary data.</text>
</comment>
<proteinExistence type="predicted"/>
<reference evidence="1 2" key="1">
    <citation type="journal article" date="2016" name="Nat. Commun.">
        <title>Thousands of microbial genomes shed light on interconnected biogeochemical processes in an aquifer system.</title>
        <authorList>
            <person name="Anantharaman K."/>
            <person name="Brown C.T."/>
            <person name="Hug L.A."/>
            <person name="Sharon I."/>
            <person name="Castelle C.J."/>
            <person name="Probst A.J."/>
            <person name="Thomas B.C."/>
            <person name="Singh A."/>
            <person name="Wilkins M.J."/>
            <person name="Karaoz U."/>
            <person name="Brodie E.L."/>
            <person name="Williams K.H."/>
            <person name="Hubbard S.S."/>
            <person name="Banfield J.F."/>
        </authorList>
    </citation>
    <scope>NUCLEOTIDE SEQUENCE [LARGE SCALE GENOMIC DNA]</scope>
</reference>
<dbReference type="Proteomes" id="UP000177907">
    <property type="component" value="Unassembled WGS sequence"/>
</dbReference>
<evidence type="ECO:0000313" key="1">
    <source>
        <dbReference type="EMBL" id="OGH88683.1"/>
    </source>
</evidence>